<dbReference type="EMBL" id="GAMC01015221">
    <property type="protein sequence ID" value="JAB91334.1"/>
    <property type="molecule type" value="mRNA"/>
</dbReference>
<feature type="compositionally biased region" description="Polar residues" evidence="1">
    <location>
        <begin position="1254"/>
        <end position="1263"/>
    </location>
</feature>
<dbReference type="OrthoDB" id="6158299at2759"/>
<feature type="compositionally biased region" description="Acidic residues" evidence="1">
    <location>
        <begin position="482"/>
        <end position="498"/>
    </location>
</feature>
<feature type="region of interest" description="Disordered" evidence="1">
    <location>
        <begin position="818"/>
        <end position="897"/>
    </location>
</feature>
<feature type="region of interest" description="Disordered" evidence="1">
    <location>
        <begin position="615"/>
        <end position="638"/>
    </location>
</feature>
<feature type="compositionally biased region" description="Low complexity" evidence="1">
    <location>
        <begin position="829"/>
        <end position="846"/>
    </location>
</feature>
<organism evidence="2">
    <name type="scientific">Ceratitis capitata</name>
    <name type="common">Mediterranean fruit fly</name>
    <name type="synonym">Tephritis capitata</name>
    <dbReference type="NCBI Taxonomy" id="7213"/>
    <lineage>
        <taxon>Eukaryota</taxon>
        <taxon>Metazoa</taxon>
        <taxon>Ecdysozoa</taxon>
        <taxon>Arthropoda</taxon>
        <taxon>Hexapoda</taxon>
        <taxon>Insecta</taxon>
        <taxon>Pterygota</taxon>
        <taxon>Neoptera</taxon>
        <taxon>Endopterygota</taxon>
        <taxon>Diptera</taxon>
        <taxon>Brachycera</taxon>
        <taxon>Muscomorpha</taxon>
        <taxon>Tephritoidea</taxon>
        <taxon>Tephritidae</taxon>
        <taxon>Ceratitis</taxon>
        <taxon>Ceratitis</taxon>
    </lineage>
</organism>
<feature type="compositionally biased region" description="Acidic residues" evidence="1">
    <location>
        <begin position="878"/>
        <end position="887"/>
    </location>
</feature>
<feature type="region of interest" description="Disordered" evidence="1">
    <location>
        <begin position="27"/>
        <end position="62"/>
    </location>
</feature>
<feature type="compositionally biased region" description="Polar residues" evidence="1">
    <location>
        <begin position="1182"/>
        <end position="1195"/>
    </location>
</feature>
<feature type="compositionally biased region" description="Polar residues" evidence="1">
    <location>
        <begin position="338"/>
        <end position="351"/>
    </location>
</feature>
<reference evidence="2" key="2">
    <citation type="journal article" date="2014" name="BMC Genomics">
        <title>A genomic perspective to assessing quality of mass-reared SIT flies used in Mediterranean fruit fly (Ceratitis capitata) eradication in California.</title>
        <authorList>
            <person name="Calla B."/>
            <person name="Hall B."/>
            <person name="Hou S."/>
            <person name="Geib S.M."/>
        </authorList>
    </citation>
    <scope>NUCLEOTIDE SEQUENCE</scope>
</reference>
<feature type="region of interest" description="Disordered" evidence="1">
    <location>
        <begin position="474"/>
        <end position="519"/>
    </location>
</feature>
<feature type="region of interest" description="Disordered" evidence="1">
    <location>
        <begin position="676"/>
        <end position="723"/>
    </location>
</feature>
<sequence>MFGLLGSSQIYGLQQVHDYGNNIRANSESDINNKSINVSNTENTNNTHNHKQRRSTASHTESGSKFFASLSSMQQGIKSPTNFIEKFIKNELLSGYDSIKNYTNFQNSTNSSVSNSTFFISENATEHNSTPGCGGGGGGSIGGNNGNSISAAEGLLTSFNCLQGSYRSNCDGEFYEPVNVSAQRKRAAAATTTASTRNTEADMTIKYSKNLLANTPDEQSPATLQNYQKLSECEQDLLLTPSSGASSGEFNSDANGGSGGSAQLIAPVNSLYKRLSFGGRGSKNVTDNAATPTTAAAAAIENVSDYSSSNNSSSSASSTLSSKTTSISLKSIDLQRTSSASSSGDCTQTNVNERRKHTSNSNSSTEHVAQHTDKNGNTYQLTPERAQRRKLISMISHYEQQTKLLQRELAKEKRRRSEELACVAKSLLCFESKLKKDMKAVNQRLFERDVEICRLVQQNRALRKRLIKYTEAEGENTRDEGVVEDGEAETEVESECADQIERSEKTKETQRLEHVTEPSPAYSDQQLLADCLVLEALQCINCKKQFYDIDLNDSWMQNTTKDGSRKNVDHTTEHGSSSDDTVSSSFYGARRSVRYTSKRTSGTFRDYMRSRAMNIDDPALDNNSEENTSTISRDDSQTSYEKLNIYSRTMERLHGVKAESERESEQSCMEGTVRPASRLSCKSVSSGSSNCSRQSLKAPTPQIEEDDGIFSPTQDDDFEEPEELGERSIKIVMRRTTEFSEASPKQVYETSTDDWYASASDQEEIATTIDAKSYANDAVNPVLECVNQILLQQSMEEPLAERKNQAATNLTPSLQASYSNAAATGNLPRRSSLSGRRSSRSNSRSSDGQPSRNGTLTRKRVHFSTKNSMVHVPRNDEHDEEDEDANDDNTTQDTQDSNDAMISSLAQYHPMSYYPQAAQQAATAKAAVGTIARGGMLADVSEQERLETLNYESIYSNEYEPIGSEHNSSNLYVDMESATKSTTAINVNSNGATGIRDAKVAKMPPALPPKPANLLKFKKSLQQLDELPDEHLHQDAPTTVEPDYCSISEVNMGITSVQIVADVHKVPESEVDLESNFELEAPISELDVEVSTVASDETFAVSQKTDEIEEIFADVPKLPNVAAIIAPKQAKYSGRPQQLQSPQRTLPPSDYLVMSPKVETSNMKLQNARSATILNSVSTTKQPINCKSSPNNVDSTPKPPVKPTTYDYLNTPIKAANRPDNSALKLHLHTPSPLQYKRKHMPNILAEINKRMSLPNSPTTPNARLTFATPPKSMVSTTSKSTVQQKLDASTLPNMPMHAEFDWYNLDAEYGRTSNSLPQPELHKISESLTNGTILAGIHEDGESVAAAADEYNLDEEFSLTGDKPDILCASSSEHDIESAEERSEISVVDSTKPKLPPMKPQATTTDSAKLENVTTLNAAICEAVNFPMFSESSPMVALSPGIVHHHAKAKKIKKNLANFEKFIEGSGLSTKPLPSKRKIYFAGPFV</sequence>
<proteinExistence type="evidence at transcript level"/>
<accession>W8BNM5</accession>
<feature type="region of interest" description="Disordered" evidence="1">
    <location>
        <begin position="560"/>
        <end position="584"/>
    </location>
</feature>
<feature type="region of interest" description="Disordered" evidence="1">
    <location>
        <begin position="1252"/>
        <end position="1275"/>
    </location>
</feature>
<protein>
    <submittedName>
        <fullName evidence="2">Uncharacterized protein</fullName>
    </submittedName>
</protein>
<feature type="compositionally biased region" description="Low complexity" evidence="1">
    <location>
        <begin position="677"/>
        <end position="696"/>
    </location>
</feature>
<reference evidence="2" key="1">
    <citation type="submission" date="2013-07" db="EMBL/GenBank/DDBJ databases">
        <authorList>
            <person name="Geib S."/>
        </authorList>
    </citation>
    <scope>NUCLEOTIDE SEQUENCE</scope>
</reference>
<feature type="region of interest" description="Disordered" evidence="1">
    <location>
        <begin position="1182"/>
        <end position="1204"/>
    </location>
</feature>
<feature type="compositionally biased region" description="Basic and acidic residues" evidence="1">
    <location>
        <begin position="499"/>
        <end position="516"/>
    </location>
</feature>
<feature type="compositionally biased region" description="Polar residues" evidence="1">
    <location>
        <begin position="27"/>
        <end position="39"/>
    </location>
</feature>
<name>W8BNM5_CERCA</name>
<feature type="compositionally biased region" description="Polar residues" evidence="1">
    <location>
        <begin position="621"/>
        <end position="638"/>
    </location>
</feature>
<evidence type="ECO:0000313" key="2">
    <source>
        <dbReference type="EMBL" id="JAB91334.1"/>
    </source>
</evidence>
<feature type="compositionally biased region" description="Polar residues" evidence="1">
    <location>
        <begin position="847"/>
        <end position="856"/>
    </location>
</feature>
<feature type="compositionally biased region" description="Low complexity" evidence="1">
    <location>
        <begin position="888"/>
        <end position="897"/>
    </location>
</feature>
<feature type="region of interest" description="Disordered" evidence="1">
    <location>
        <begin position="338"/>
        <end position="378"/>
    </location>
</feature>
<feature type="compositionally biased region" description="Basic and acidic residues" evidence="1">
    <location>
        <begin position="562"/>
        <end position="577"/>
    </location>
</feature>
<feature type="compositionally biased region" description="Acidic residues" evidence="1">
    <location>
        <begin position="703"/>
        <end position="723"/>
    </location>
</feature>
<evidence type="ECO:0000256" key="1">
    <source>
        <dbReference type="SAM" id="MobiDB-lite"/>
    </source>
</evidence>